<evidence type="ECO:0000313" key="2">
    <source>
        <dbReference type="Proteomes" id="UP000199392"/>
    </source>
</evidence>
<evidence type="ECO:0008006" key="3">
    <source>
        <dbReference type="Google" id="ProtNLM"/>
    </source>
</evidence>
<gene>
    <name evidence="1" type="ORF">SAMN04488050_101821</name>
</gene>
<accession>A0A1I6PX32</accession>
<name>A0A1I6PX32_9RHOB</name>
<dbReference type="RefSeq" id="WP_092422141.1">
    <property type="nucleotide sequence ID" value="NZ_FNCL01000002.1"/>
</dbReference>
<evidence type="ECO:0000313" key="1">
    <source>
        <dbReference type="EMBL" id="SFS44739.1"/>
    </source>
</evidence>
<protein>
    <recommendedName>
        <fullName evidence="3">Phage gp6-like head-tail connector protein</fullName>
    </recommendedName>
</protein>
<dbReference type="STRING" id="311180.SAMN04488050_101821"/>
<dbReference type="CDD" id="cd08054">
    <property type="entry name" value="gp6"/>
    <property type="match status" value="1"/>
</dbReference>
<dbReference type="InterPro" id="IPR011738">
    <property type="entry name" value="Phage_CHP"/>
</dbReference>
<keyword evidence="2" id="KW-1185">Reference proteome</keyword>
<dbReference type="AlphaFoldDB" id="A0A1I6PX32"/>
<proteinExistence type="predicted"/>
<organism evidence="1 2">
    <name type="scientific">Alloyangia pacifica</name>
    <dbReference type="NCBI Taxonomy" id="311180"/>
    <lineage>
        <taxon>Bacteria</taxon>
        <taxon>Pseudomonadati</taxon>
        <taxon>Pseudomonadota</taxon>
        <taxon>Alphaproteobacteria</taxon>
        <taxon>Rhodobacterales</taxon>
        <taxon>Roseobacteraceae</taxon>
        <taxon>Alloyangia</taxon>
    </lineage>
</organism>
<reference evidence="2" key="1">
    <citation type="submission" date="2016-10" db="EMBL/GenBank/DDBJ databases">
        <authorList>
            <person name="Varghese N."/>
            <person name="Submissions S."/>
        </authorList>
    </citation>
    <scope>NUCLEOTIDE SEQUENCE [LARGE SCALE GENOMIC DNA]</scope>
    <source>
        <strain evidence="2">DSM 26894</strain>
    </source>
</reference>
<dbReference type="Gene3D" id="1.10.3230.30">
    <property type="entry name" value="Phage gp6-like head-tail connector protein"/>
    <property type="match status" value="1"/>
</dbReference>
<dbReference type="InterPro" id="IPR006450">
    <property type="entry name" value="Phage_HK97_gp6-like"/>
</dbReference>
<dbReference type="EMBL" id="FOZW01000001">
    <property type="protein sequence ID" value="SFS44739.1"/>
    <property type="molecule type" value="Genomic_DNA"/>
</dbReference>
<dbReference type="NCBIfam" id="TIGR01560">
    <property type="entry name" value="put_DNA_pack"/>
    <property type="match status" value="1"/>
</dbReference>
<sequence>MMVIEETQVPDAALPIAALRRQLRMGSGFAEDGLQDDVLHSFLRAALAAIEARTGKALLSRGFLWTLHGWRDAQGAVFPLAPVSAVSQLTLVDRYGVAQDVGAERYRLEIDAAAPILRPQSAALPDIPTGGSAEVRFTAGYAENFDDLPADLGQAVLLLAAHYYEYRDETALSQGCMPFGVTALIARYRPLRMGFSA</sequence>
<dbReference type="OrthoDB" id="8478788at2"/>
<dbReference type="Proteomes" id="UP000199392">
    <property type="component" value="Unassembled WGS sequence"/>
</dbReference>
<dbReference type="NCBIfam" id="TIGR02215">
    <property type="entry name" value="phage_chp_gp8"/>
    <property type="match status" value="1"/>
</dbReference>